<comment type="caution">
    <text evidence="4">The sequence shown here is derived from an EMBL/GenBank/DDBJ whole genome shotgun (WGS) entry which is preliminary data.</text>
</comment>
<dbReference type="EMBL" id="JAPFFF010000060">
    <property type="protein sequence ID" value="KAK8837320.1"/>
    <property type="molecule type" value="Genomic_DNA"/>
</dbReference>
<organism evidence="4 5">
    <name type="scientific">Tritrichomonas musculus</name>
    <dbReference type="NCBI Taxonomy" id="1915356"/>
    <lineage>
        <taxon>Eukaryota</taxon>
        <taxon>Metamonada</taxon>
        <taxon>Parabasalia</taxon>
        <taxon>Tritrichomonadida</taxon>
        <taxon>Tritrichomonadidae</taxon>
        <taxon>Tritrichomonas</taxon>
    </lineage>
</organism>
<keyword evidence="1" id="KW-0677">Repeat</keyword>
<keyword evidence="5" id="KW-1185">Reference proteome</keyword>
<dbReference type="PROSITE" id="PS50088">
    <property type="entry name" value="ANK_REPEAT"/>
    <property type="match status" value="1"/>
</dbReference>
<gene>
    <name evidence="4" type="ORF">M9Y10_036753</name>
</gene>
<evidence type="ECO:0000256" key="1">
    <source>
        <dbReference type="ARBA" id="ARBA00022737"/>
    </source>
</evidence>
<evidence type="ECO:0000256" key="2">
    <source>
        <dbReference type="ARBA" id="ARBA00023043"/>
    </source>
</evidence>
<dbReference type="InterPro" id="IPR002110">
    <property type="entry name" value="Ankyrin_rpt"/>
</dbReference>
<dbReference type="Pfam" id="PF12796">
    <property type="entry name" value="Ank_2"/>
    <property type="match status" value="2"/>
</dbReference>
<feature type="repeat" description="ANK" evidence="3">
    <location>
        <begin position="407"/>
        <end position="430"/>
    </location>
</feature>
<sequence length="668" mass="78423">MESQKYLEEMKKIQDLLIDFIDNDSMTDENFKNFVDQLNKHLICQDHHKLKDFLGILMNISNNHHRCANFFVKIEQILHYLKKEISNFFSNLELFKIFKRNKRILLYLFDEKMLTMNDYIISKIIKYKYHLYFAPELRPHIESVKNATRLFFNDTTVKDINEELPNHFYENRKRGENEKYICELIRNDSVEEFITYVNKKNYSLESTIELSIYETNYSLLNNKINISKKEPTLIEYAAFFGSIQIFQFLLISKAEINPYIWDYAIYGQNAEIIHILEGNNIYPFFGGYKNCFQEAIVCHHNKLASYILDNYMPEESEFCSDIFILALNTYNFAFIENDLINETALFELCKHDYYHLVDFILKDEDTDKNLIKTLDKGAFYLAVKKGNIELIKLLMANDCIDVNFEFKGRTALHLAIEKGNVEIVKLLLKNERIDVNAPYKPNEREVGSALYLAVEKENIEIVELLLENDKLDVNFPNFYEGGNVTDEKTALYLAVDKENSEIVKLLMANDNIDANYPYIHKSEDIMEEISALYLAVDKENIEIVELLLANDNIDVNTLYTVTNVCGNSHNRRNMPKYVNNNKKIKEKSVLYSAVEKENVEIIDLLLTKEKLDVNIPYLKNKDNELEVKSPLYLAFEKENVEIIELLLANKDLNINYINISMIVYICKI</sequence>
<dbReference type="PANTHER" id="PTHR24198">
    <property type="entry name" value="ANKYRIN REPEAT AND PROTEIN KINASE DOMAIN-CONTAINING PROTEIN"/>
    <property type="match status" value="1"/>
</dbReference>
<dbReference type="Gene3D" id="1.25.40.20">
    <property type="entry name" value="Ankyrin repeat-containing domain"/>
    <property type="match status" value="4"/>
</dbReference>
<dbReference type="Pfam" id="PF00023">
    <property type="entry name" value="Ank"/>
    <property type="match status" value="2"/>
</dbReference>
<reference evidence="4 5" key="1">
    <citation type="submission" date="2024-04" db="EMBL/GenBank/DDBJ databases">
        <title>Tritrichomonas musculus Genome.</title>
        <authorList>
            <person name="Alves-Ferreira E."/>
            <person name="Grigg M."/>
            <person name="Lorenzi H."/>
            <person name="Galac M."/>
        </authorList>
    </citation>
    <scope>NUCLEOTIDE SEQUENCE [LARGE SCALE GENOMIC DNA]</scope>
    <source>
        <strain evidence="4 5">EAF2021</strain>
    </source>
</reference>
<dbReference type="PANTHER" id="PTHR24198:SF165">
    <property type="entry name" value="ANKYRIN REPEAT-CONTAINING PROTEIN-RELATED"/>
    <property type="match status" value="1"/>
</dbReference>
<dbReference type="PROSITE" id="PS50297">
    <property type="entry name" value="ANK_REP_REGION"/>
    <property type="match status" value="1"/>
</dbReference>
<name>A0ABR2GVR3_9EUKA</name>
<dbReference type="SUPFAM" id="SSF48403">
    <property type="entry name" value="Ankyrin repeat"/>
    <property type="match status" value="2"/>
</dbReference>
<dbReference type="SMART" id="SM00248">
    <property type="entry name" value="ANK"/>
    <property type="match status" value="9"/>
</dbReference>
<accession>A0ABR2GVR3</accession>
<evidence type="ECO:0000313" key="4">
    <source>
        <dbReference type="EMBL" id="KAK8837320.1"/>
    </source>
</evidence>
<dbReference type="Proteomes" id="UP001470230">
    <property type="component" value="Unassembled WGS sequence"/>
</dbReference>
<evidence type="ECO:0000256" key="3">
    <source>
        <dbReference type="PROSITE-ProRule" id="PRU00023"/>
    </source>
</evidence>
<keyword evidence="2 3" id="KW-0040">ANK repeat</keyword>
<proteinExistence type="predicted"/>
<evidence type="ECO:0000313" key="5">
    <source>
        <dbReference type="Proteomes" id="UP001470230"/>
    </source>
</evidence>
<dbReference type="InterPro" id="IPR036770">
    <property type="entry name" value="Ankyrin_rpt-contain_sf"/>
</dbReference>
<protein>
    <submittedName>
        <fullName evidence="4">LON peptidase N-terminal domain and RING finger protein 2</fullName>
    </submittedName>
</protein>